<dbReference type="Pfam" id="PF13505">
    <property type="entry name" value="OMP_b-brl"/>
    <property type="match status" value="1"/>
</dbReference>
<dbReference type="InterPro" id="IPR011250">
    <property type="entry name" value="OMP/PagP_B-barrel"/>
</dbReference>
<evidence type="ECO:0000256" key="1">
    <source>
        <dbReference type="ARBA" id="ARBA00022729"/>
    </source>
</evidence>
<feature type="domain" description="Outer membrane protein beta-barrel" evidence="3">
    <location>
        <begin position="9"/>
        <end position="215"/>
    </location>
</feature>
<evidence type="ECO:0000313" key="5">
    <source>
        <dbReference type="Proteomes" id="UP001163739"/>
    </source>
</evidence>
<dbReference type="SUPFAM" id="SSF56925">
    <property type="entry name" value="OMPA-like"/>
    <property type="match status" value="1"/>
</dbReference>
<proteinExistence type="predicted"/>
<evidence type="ECO:0000259" key="3">
    <source>
        <dbReference type="Pfam" id="PF13505"/>
    </source>
</evidence>
<dbReference type="Gene3D" id="2.40.160.20">
    <property type="match status" value="1"/>
</dbReference>
<keyword evidence="1 2" id="KW-0732">Signal</keyword>
<organism evidence="4 5">
    <name type="scientific">Alkalimarinus alittae</name>
    <dbReference type="NCBI Taxonomy" id="2961619"/>
    <lineage>
        <taxon>Bacteria</taxon>
        <taxon>Pseudomonadati</taxon>
        <taxon>Pseudomonadota</taxon>
        <taxon>Gammaproteobacteria</taxon>
        <taxon>Alteromonadales</taxon>
        <taxon>Alteromonadaceae</taxon>
        <taxon>Alkalimarinus</taxon>
    </lineage>
</organism>
<dbReference type="InterPro" id="IPR027385">
    <property type="entry name" value="Beta-barrel_OMP"/>
</dbReference>
<evidence type="ECO:0000256" key="2">
    <source>
        <dbReference type="SAM" id="SignalP"/>
    </source>
</evidence>
<accession>A0ABY6MYL7</accession>
<dbReference type="RefSeq" id="WP_265046356.1">
    <property type="nucleotide sequence ID" value="NZ_CP100390.1"/>
</dbReference>
<feature type="signal peptide" evidence="2">
    <location>
        <begin position="1"/>
        <end position="20"/>
    </location>
</feature>
<keyword evidence="5" id="KW-1185">Reference proteome</keyword>
<feature type="chain" id="PRO_5046054601" evidence="2">
    <location>
        <begin position="21"/>
        <end position="215"/>
    </location>
</feature>
<dbReference type="EMBL" id="CP100390">
    <property type="protein sequence ID" value="UZE94864.1"/>
    <property type="molecule type" value="Genomic_DNA"/>
</dbReference>
<name>A0ABY6MYL7_9ALTE</name>
<dbReference type="Proteomes" id="UP001163739">
    <property type="component" value="Chromosome"/>
</dbReference>
<sequence length="215" mass="24005">MKFLARSLTLLALLSFNVAAQEAEFTPKKEGLDYIIVNMTALDFQSIGGKYTAKNWATSFTMGTYITDYVKTEMRFGVGLTDDTVPGTKLQRDANGDLVKVDGKNVVVASDATFELNHFVSWYMGLHYPLAEWTSIYGQLGMSYVNADALAEPKSTWDDLPDTYPGSKFSMSWLAGFDFKIIEDWYITAEAGRLHRSSASGIQTLQYGLGLKYEF</sequence>
<evidence type="ECO:0000313" key="4">
    <source>
        <dbReference type="EMBL" id="UZE94864.1"/>
    </source>
</evidence>
<protein>
    <submittedName>
        <fullName evidence="4">Porin family protein</fullName>
    </submittedName>
</protein>
<reference evidence="4" key="1">
    <citation type="submission" date="2022-06" db="EMBL/GenBank/DDBJ databases">
        <title>Alkalimarinus sp. nov., isolated from gut of a Alitta virens.</title>
        <authorList>
            <person name="Yang A.I."/>
            <person name="Shin N.-R."/>
        </authorList>
    </citation>
    <scope>NUCLEOTIDE SEQUENCE</scope>
    <source>
        <strain evidence="4">A2M4</strain>
    </source>
</reference>
<gene>
    <name evidence="4" type="ORF">NKI27_12335</name>
</gene>